<proteinExistence type="predicted"/>
<gene>
    <name evidence="2" type="ORF">WJM97_00985</name>
</gene>
<organism evidence="2 3">
    <name type="scientific">Okeanomitos corallinicola TIOX110</name>
    <dbReference type="NCBI Taxonomy" id="3133117"/>
    <lineage>
        <taxon>Bacteria</taxon>
        <taxon>Bacillati</taxon>
        <taxon>Cyanobacteriota</taxon>
        <taxon>Cyanophyceae</taxon>
        <taxon>Nostocales</taxon>
        <taxon>Aphanizomenonaceae</taxon>
        <taxon>Okeanomitos</taxon>
    </lineage>
</organism>
<evidence type="ECO:0000256" key="1">
    <source>
        <dbReference type="SAM" id="Phobius"/>
    </source>
</evidence>
<protein>
    <submittedName>
        <fullName evidence="2">DUF456 family protein</fullName>
    </submittedName>
</protein>
<keyword evidence="1" id="KW-0472">Membrane</keyword>
<dbReference type="EMBL" id="CP150886">
    <property type="protein sequence ID" value="WZB88307.1"/>
    <property type="molecule type" value="Genomic_DNA"/>
</dbReference>
<keyword evidence="3" id="KW-1185">Reference proteome</keyword>
<dbReference type="RefSeq" id="WP_353931215.1">
    <property type="nucleotide sequence ID" value="NZ_CP150886.1"/>
</dbReference>
<evidence type="ECO:0000313" key="2">
    <source>
        <dbReference type="EMBL" id="WZB88307.1"/>
    </source>
</evidence>
<dbReference type="PANTHER" id="PTHR39165:SF1">
    <property type="entry name" value="DUF456 DOMAIN-CONTAINING PROTEIN"/>
    <property type="match status" value="1"/>
</dbReference>
<feature type="transmembrane region" description="Helical" evidence="1">
    <location>
        <begin position="107"/>
        <end position="125"/>
    </location>
</feature>
<feature type="transmembrane region" description="Helical" evidence="1">
    <location>
        <begin position="84"/>
        <end position="101"/>
    </location>
</feature>
<name>A0ABZ2USC6_9CYAN</name>
<dbReference type="Proteomes" id="UP001483337">
    <property type="component" value="Chromosome"/>
</dbReference>
<feature type="transmembrane region" description="Helical" evidence="1">
    <location>
        <begin position="137"/>
        <end position="163"/>
    </location>
</feature>
<dbReference type="InterPro" id="IPR007403">
    <property type="entry name" value="DUF456"/>
</dbReference>
<accession>A0ABZ2USC6</accession>
<evidence type="ECO:0000313" key="3">
    <source>
        <dbReference type="Proteomes" id="UP001483337"/>
    </source>
</evidence>
<keyword evidence="1" id="KW-0812">Transmembrane</keyword>
<feature type="transmembrane region" description="Helical" evidence="1">
    <location>
        <begin position="7"/>
        <end position="40"/>
    </location>
</feature>
<dbReference type="Pfam" id="PF04306">
    <property type="entry name" value="DUF456"/>
    <property type="match status" value="1"/>
</dbReference>
<feature type="transmembrane region" description="Helical" evidence="1">
    <location>
        <begin position="46"/>
        <end position="72"/>
    </location>
</feature>
<dbReference type="PANTHER" id="PTHR39165">
    <property type="entry name" value="IG HYPOTHETICAL 17883"/>
    <property type="match status" value="1"/>
</dbReference>
<keyword evidence="1" id="KW-1133">Transmembrane helix</keyword>
<sequence>MQIIYWLLVAVMLLGVIGSVVPAIPGSSLILGAIIIWGIISSSFAAIKIPLIVTVIVLLLSIGVDFLAGYIGAKKAGASKWGQIGAFVGLFLGFFGLLPTLPFGGPLLGVLLGPLLGAIIGEYIYQRDLGKAVKAGIGITVGTLIGNLLQGILAVSAVVVFIWTTWTQVYGG</sequence>
<reference evidence="2 3" key="1">
    <citation type="submission" date="2024-04" db="EMBL/GenBank/DDBJ databases">
        <title>Okeanomitos corallinicola gen. &amp; sp. nov. (Nostocales, Cyanobacteria), a new toxic marine heterocyst-forming cyanobacterium from a coral reef.</title>
        <authorList>
            <person name="Li H."/>
            <person name="Li R."/>
            <person name="Kang J."/>
            <person name="Hii K.S."/>
            <person name="Mohamed H.F."/>
            <person name="Xu X."/>
            <person name="Luo Z."/>
        </authorList>
    </citation>
    <scope>NUCLEOTIDE SEQUENCE [LARGE SCALE GENOMIC DNA]</scope>
    <source>
        <strain evidence="2 3">TIOX110</strain>
    </source>
</reference>